<keyword evidence="2" id="KW-1185">Reference proteome</keyword>
<accession>A0ACA9R6A2</accession>
<protein>
    <submittedName>
        <fullName evidence="1">15299_t:CDS:1</fullName>
    </submittedName>
</protein>
<comment type="caution">
    <text evidence="1">The sequence shown here is derived from an EMBL/GenBank/DDBJ whole genome shotgun (WGS) entry which is preliminary data.</text>
</comment>
<dbReference type="Proteomes" id="UP000789525">
    <property type="component" value="Unassembled WGS sequence"/>
</dbReference>
<evidence type="ECO:0000313" key="1">
    <source>
        <dbReference type="EMBL" id="CAG8778232.1"/>
    </source>
</evidence>
<feature type="non-terminal residue" evidence="1">
    <location>
        <position position="1"/>
    </location>
</feature>
<sequence length="180" mass="20131">KEMSIWDLGAQCLWWEAKVDDYIQGLIISADGKLLTCYMANQKLQMWNCVTQELVTMSQLKIGRIYLGFSLSQSPSGNYTVIRDGKEIHLLSVQGESVMTLIGTFKMKQEYTIQFSSNERYMFIGPQVVDLILLESARSTIPLTEVPSQSVQHGVSSPISPLVCEYQIFGGKGTIYNSAS</sequence>
<evidence type="ECO:0000313" key="2">
    <source>
        <dbReference type="Proteomes" id="UP000789525"/>
    </source>
</evidence>
<reference evidence="1" key="1">
    <citation type="submission" date="2021-06" db="EMBL/GenBank/DDBJ databases">
        <authorList>
            <person name="Kallberg Y."/>
            <person name="Tangrot J."/>
            <person name="Rosling A."/>
        </authorList>
    </citation>
    <scope>NUCLEOTIDE SEQUENCE</scope>
    <source>
        <strain evidence="1">CL356</strain>
    </source>
</reference>
<organism evidence="1 2">
    <name type="scientific">Acaulospora colombiana</name>
    <dbReference type="NCBI Taxonomy" id="27376"/>
    <lineage>
        <taxon>Eukaryota</taxon>
        <taxon>Fungi</taxon>
        <taxon>Fungi incertae sedis</taxon>
        <taxon>Mucoromycota</taxon>
        <taxon>Glomeromycotina</taxon>
        <taxon>Glomeromycetes</taxon>
        <taxon>Diversisporales</taxon>
        <taxon>Acaulosporaceae</taxon>
        <taxon>Acaulospora</taxon>
    </lineage>
</organism>
<proteinExistence type="predicted"/>
<feature type="non-terminal residue" evidence="1">
    <location>
        <position position="180"/>
    </location>
</feature>
<dbReference type="EMBL" id="CAJVPT010069587">
    <property type="protein sequence ID" value="CAG8778232.1"/>
    <property type="molecule type" value="Genomic_DNA"/>
</dbReference>
<gene>
    <name evidence="1" type="ORF">ACOLOM_LOCUS14202</name>
</gene>
<name>A0ACA9R6A2_9GLOM</name>